<keyword evidence="4 12" id="KW-0808">Transferase</keyword>
<reference evidence="15 16" key="1">
    <citation type="journal article" date="2017" name="BMC Genomics">
        <title>Comparative genomic and phylogenomic analyses of the Bifidobacteriaceae family.</title>
        <authorList>
            <person name="Lugli G.A."/>
            <person name="Milani C."/>
            <person name="Turroni F."/>
            <person name="Duranti S."/>
            <person name="Mancabelli L."/>
            <person name="Mangifesta M."/>
            <person name="Ferrario C."/>
            <person name="Modesto M."/>
            <person name="Mattarelli P."/>
            <person name="Jiri K."/>
            <person name="van Sinderen D."/>
            <person name="Ventura M."/>
        </authorList>
    </citation>
    <scope>NUCLEOTIDE SEQUENCE [LARGE SCALE GENOMIC DNA]</scope>
    <source>
        <strain evidence="15 16">DSM 24742</strain>
    </source>
</reference>
<evidence type="ECO:0000256" key="5">
    <source>
        <dbReference type="ARBA" id="ARBA00022692"/>
    </source>
</evidence>
<dbReference type="InterPro" id="IPR048254">
    <property type="entry name" value="CDP_ALCOHOL_P_TRANSF_CS"/>
</dbReference>
<evidence type="ECO:0000256" key="13">
    <source>
        <dbReference type="SAM" id="MobiDB-lite"/>
    </source>
</evidence>
<dbReference type="AlphaFoldDB" id="A0A261F2H8"/>
<evidence type="ECO:0000256" key="9">
    <source>
        <dbReference type="ARBA" id="ARBA00023209"/>
    </source>
</evidence>
<dbReference type="GO" id="GO:0008444">
    <property type="term" value="F:CDP-diacylglycerol-glycerol-3-phosphate 3-phosphatidyltransferase activity"/>
    <property type="evidence" value="ECO:0007669"/>
    <property type="project" value="UniProtKB-UniRule"/>
</dbReference>
<feature type="transmembrane region" description="Helical" evidence="14">
    <location>
        <begin position="162"/>
        <end position="179"/>
    </location>
</feature>
<dbReference type="InterPro" id="IPR050324">
    <property type="entry name" value="CDP-alcohol_PTase-I"/>
</dbReference>
<evidence type="ECO:0000256" key="1">
    <source>
        <dbReference type="ARBA" id="ARBA00004141"/>
    </source>
</evidence>
<keyword evidence="9" id="KW-0594">Phospholipid biosynthesis</keyword>
<sequence>MPHGDMSRRGKPDAPARRRLTLADQWRTVPNIVTMTRIVLVVVFLIVLSLAGADGHHSLAARWWGFGLFTLAALSDKLDGYLARRYDMVTDLGKLLDPIADKLLVCGALVVLAAFGELNPGGWIITVLFLLRELGITVMRLFVLDTDGLVIAANQAGKLKTLFECVGLGMLIFPMWSIVTRGGAFERAYYWLTYAVILVALVLCLYSGAVYVLQVLRARRMADHDGGPDRSHDGGRNGGRDAHDAGGRRRRV</sequence>
<dbReference type="PROSITE" id="PS00379">
    <property type="entry name" value="CDP_ALCOHOL_P_TRANSF"/>
    <property type="match status" value="1"/>
</dbReference>
<evidence type="ECO:0000256" key="12">
    <source>
        <dbReference type="RuleBase" id="RU003750"/>
    </source>
</evidence>
<name>A0A261F2H8_9BIFI</name>
<comment type="caution">
    <text evidence="15">The sequence shown here is derived from an EMBL/GenBank/DDBJ whole genome shotgun (WGS) entry which is preliminary data.</text>
</comment>
<keyword evidence="6 14" id="KW-1133">Transmembrane helix</keyword>
<evidence type="ECO:0000256" key="14">
    <source>
        <dbReference type="SAM" id="Phobius"/>
    </source>
</evidence>
<keyword evidence="7" id="KW-0443">Lipid metabolism</keyword>
<protein>
    <recommendedName>
        <fullName evidence="11">CDP-diacylglycerol--glycerol-3-phosphate 3-phosphatidyltransferase</fullName>
        <ecNumber evidence="11">2.7.8.5</ecNumber>
    </recommendedName>
</protein>
<dbReference type="Proteomes" id="UP000216725">
    <property type="component" value="Unassembled WGS sequence"/>
</dbReference>
<dbReference type="UniPathway" id="UPA00085"/>
<dbReference type="Pfam" id="PF01066">
    <property type="entry name" value="CDP-OH_P_transf"/>
    <property type="match status" value="1"/>
</dbReference>
<evidence type="ECO:0000256" key="4">
    <source>
        <dbReference type="ARBA" id="ARBA00022679"/>
    </source>
</evidence>
<evidence type="ECO:0000313" key="16">
    <source>
        <dbReference type="Proteomes" id="UP000216725"/>
    </source>
</evidence>
<evidence type="ECO:0000256" key="10">
    <source>
        <dbReference type="ARBA" id="ARBA00023264"/>
    </source>
</evidence>
<dbReference type="InterPro" id="IPR000462">
    <property type="entry name" value="CDP-OH_P_trans"/>
</dbReference>
<dbReference type="InterPro" id="IPR043130">
    <property type="entry name" value="CDP-OH_PTrfase_TM_dom"/>
</dbReference>
<keyword evidence="5 14" id="KW-0812">Transmembrane</keyword>
<keyword evidence="16" id="KW-1185">Reference proteome</keyword>
<evidence type="ECO:0000256" key="11">
    <source>
        <dbReference type="NCBIfam" id="TIGR00560"/>
    </source>
</evidence>
<dbReference type="PANTHER" id="PTHR14269:SF52">
    <property type="entry name" value="PHOSPHATIDYLGLYCEROPHOSPHATE SYNTHASE-RELATED"/>
    <property type="match status" value="1"/>
</dbReference>
<comment type="subcellular location">
    <subcellularLocation>
        <location evidence="1">Membrane</location>
        <topology evidence="1">Multi-pass membrane protein</topology>
    </subcellularLocation>
</comment>
<proteinExistence type="inferred from homology"/>
<evidence type="ECO:0000256" key="2">
    <source>
        <dbReference type="ARBA" id="ARBA00010441"/>
    </source>
</evidence>
<dbReference type="NCBIfam" id="TIGR00560">
    <property type="entry name" value="pgsA"/>
    <property type="match status" value="1"/>
</dbReference>
<dbReference type="PANTHER" id="PTHR14269">
    <property type="entry name" value="CDP-DIACYLGLYCEROL--GLYCEROL-3-PHOSPHATE 3-PHOSPHATIDYLTRANSFERASE-RELATED"/>
    <property type="match status" value="1"/>
</dbReference>
<comment type="similarity">
    <text evidence="2 12">Belongs to the CDP-alcohol phosphatidyltransferase class-I family.</text>
</comment>
<dbReference type="GO" id="GO:0016020">
    <property type="term" value="C:membrane"/>
    <property type="evidence" value="ECO:0007669"/>
    <property type="project" value="UniProtKB-SubCell"/>
</dbReference>
<feature type="transmembrane region" description="Helical" evidence="14">
    <location>
        <begin position="191"/>
        <end position="213"/>
    </location>
</feature>
<feature type="transmembrane region" description="Helical" evidence="14">
    <location>
        <begin position="28"/>
        <end position="51"/>
    </location>
</feature>
<feature type="region of interest" description="Disordered" evidence="13">
    <location>
        <begin position="225"/>
        <end position="252"/>
    </location>
</feature>
<organism evidence="15 16">
    <name type="scientific">Pseudoscardovia radai</name>
    <dbReference type="NCBI Taxonomy" id="987066"/>
    <lineage>
        <taxon>Bacteria</taxon>
        <taxon>Bacillati</taxon>
        <taxon>Actinomycetota</taxon>
        <taxon>Actinomycetes</taxon>
        <taxon>Bifidobacteriales</taxon>
        <taxon>Bifidobacteriaceae</taxon>
        <taxon>Pseudoscardovia</taxon>
    </lineage>
</organism>
<dbReference type="GO" id="GO:0046474">
    <property type="term" value="P:glycerophospholipid biosynthetic process"/>
    <property type="evidence" value="ECO:0007669"/>
    <property type="project" value="TreeGrafter"/>
</dbReference>
<evidence type="ECO:0000256" key="7">
    <source>
        <dbReference type="ARBA" id="ARBA00023098"/>
    </source>
</evidence>
<keyword evidence="8 14" id="KW-0472">Membrane</keyword>
<keyword evidence="3" id="KW-0444">Lipid biosynthesis</keyword>
<keyword evidence="10" id="KW-1208">Phospholipid metabolism</keyword>
<gene>
    <name evidence="15" type="ORF">PSRA_0134</name>
</gene>
<dbReference type="Gene3D" id="1.20.120.1760">
    <property type="match status" value="1"/>
</dbReference>
<evidence type="ECO:0000256" key="8">
    <source>
        <dbReference type="ARBA" id="ARBA00023136"/>
    </source>
</evidence>
<dbReference type="EMBL" id="MWWR01000002">
    <property type="protein sequence ID" value="OZG53327.1"/>
    <property type="molecule type" value="Genomic_DNA"/>
</dbReference>
<dbReference type="EC" id="2.7.8.5" evidence="11"/>
<evidence type="ECO:0000313" key="15">
    <source>
        <dbReference type="EMBL" id="OZG53327.1"/>
    </source>
</evidence>
<evidence type="ECO:0000256" key="3">
    <source>
        <dbReference type="ARBA" id="ARBA00022516"/>
    </source>
</evidence>
<accession>A0A261F2H8</accession>
<dbReference type="InterPro" id="IPR004570">
    <property type="entry name" value="Phosphatidylglycerol_P_synth"/>
</dbReference>
<evidence type="ECO:0000256" key="6">
    <source>
        <dbReference type="ARBA" id="ARBA00022989"/>
    </source>
</evidence>